<keyword evidence="8" id="KW-0472">Membrane</keyword>
<protein>
    <recommendedName>
        <fullName evidence="9">Type II secretion system protein GspC N-terminal domain-containing protein</fullName>
    </recommendedName>
</protein>
<feature type="domain" description="Type II secretion system protein GspC N-terminal" evidence="9">
    <location>
        <begin position="84"/>
        <end position="146"/>
    </location>
</feature>
<keyword evidence="7" id="KW-1133">Transmembrane helix</keyword>
<keyword evidence="6" id="KW-0653">Protein transport</keyword>
<evidence type="ECO:0000256" key="4">
    <source>
        <dbReference type="ARBA" id="ARBA00022519"/>
    </source>
</evidence>
<evidence type="ECO:0000256" key="5">
    <source>
        <dbReference type="ARBA" id="ARBA00022692"/>
    </source>
</evidence>
<accession>A0AB73Q7L3</accession>
<dbReference type="GO" id="GO:0015031">
    <property type="term" value="P:protein transport"/>
    <property type="evidence" value="ECO:0007669"/>
    <property type="project" value="UniProtKB-KW"/>
</dbReference>
<evidence type="ECO:0000313" key="10">
    <source>
        <dbReference type="EMBL" id="OVZ82983.1"/>
    </source>
</evidence>
<dbReference type="AlphaFoldDB" id="A0AB73Q7L3"/>
<reference evidence="10 11" key="1">
    <citation type="submission" date="2017-05" db="EMBL/GenBank/DDBJ databases">
        <title>Whole genome sequencing of Yersinia kristensenii.</title>
        <authorList>
            <person name="Campioni F."/>
        </authorList>
    </citation>
    <scope>NUCLEOTIDE SEQUENCE [LARGE SCALE GENOMIC DNA]</scope>
    <source>
        <strain evidence="10 11">CFSAN060538</strain>
    </source>
</reference>
<dbReference type="GO" id="GO:0005886">
    <property type="term" value="C:plasma membrane"/>
    <property type="evidence" value="ECO:0007669"/>
    <property type="project" value="UniProtKB-SubCell"/>
</dbReference>
<comment type="subcellular location">
    <subcellularLocation>
        <location evidence="1">Cell inner membrane</location>
    </subcellularLocation>
</comment>
<name>A0AB73Q7L3_YERKR</name>
<sequence>MEIIIILCFFYQVSVGFNMVMGGGKRTVPLLYEGEWDNGEGINLINKTKMVEEIKNAIFFKREYKEDDKEIIIEFENILNSPLYTGTLKLVGVLEHTDKASSIAILEFKRKQDLYLEGDKIDAITIIKILKDRIIVNENGGYYTLVIL</sequence>
<evidence type="ECO:0000256" key="1">
    <source>
        <dbReference type="ARBA" id="ARBA00004533"/>
    </source>
</evidence>
<dbReference type="Gene3D" id="2.30.30.830">
    <property type="match status" value="1"/>
</dbReference>
<evidence type="ECO:0000256" key="6">
    <source>
        <dbReference type="ARBA" id="ARBA00022927"/>
    </source>
</evidence>
<evidence type="ECO:0000256" key="7">
    <source>
        <dbReference type="ARBA" id="ARBA00022989"/>
    </source>
</evidence>
<keyword evidence="3" id="KW-1003">Cell membrane</keyword>
<evidence type="ECO:0000256" key="3">
    <source>
        <dbReference type="ARBA" id="ARBA00022475"/>
    </source>
</evidence>
<keyword evidence="5" id="KW-0812">Transmembrane</keyword>
<evidence type="ECO:0000256" key="8">
    <source>
        <dbReference type="ARBA" id="ARBA00023136"/>
    </source>
</evidence>
<proteinExistence type="predicted"/>
<dbReference type="EMBL" id="NHOG01000004">
    <property type="protein sequence ID" value="OVZ82983.1"/>
    <property type="molecule type" value="Genomic_DNA"/>
</dbReference>
<keyword evidence="4" id="KW-0997">Cell inner membrane</keyword>
<evidence type="ECO:0000313" key="11">
    <source>
        <dbReference type="Proteomes" id="UP000195840"/>
    </source>
</evidence>
<dbReference type="Proteomes" id="UP000195840">
    <property type="component" value="Unassembled WGS sequence"/>
</dbReference>
<dbReference type="InterPro" id="IPR024961">
    <property type="entry name" value="T2SS_GspC_N"/>
</dbReference>
<keyword evidence="2" id="KW-0813">Transport</keyword>
<keyword evidence="11" id="KW-1185">Reference proteome</keyword>
<dbReference type="Pfam" id="PF11356">
    <property type="entry name" value="T2SSC"/>
    <property type="match status" value="1"/>
</dbReference>
<evidence type="ECO:0000259" key="9">
    <source>
        <dbReference type="Pfam" id="PF11356"/>
    </source>
</evidence>
<organism evidence="10 11">
    <name type="scientific">Yersinia kristensenii</name>
    <dbReference type="NCBI Taxonomy" id="28152"/>
    <lineage>
        <taxon>Bacteria</taxon>
        <taxon>Pseudomonadati</taxon>
        <taxon>Pseudomonadota</taxon>
        <taxon>Gammaproteobacteria</taxon>
        <taxon>Enterobacterales</taxon>
        <taxon>Yersiniaceae</taxon>
        <taxon>Yersinia</taxon>
    </lineage>
</organism>
<gene>
    <name evidence="10" type="ORF">CBW52_03580</name>
</gene>
<evidence type="ECO:0000256" key="2">
    <source>
        <dbReference type="ARBA" id="ARBA00022448"/>
    </source>
</evidence>
<comment type="caution">
    <text evidence="10">The sequence shown here is derived from an EMBL/GenBank/DDBJ whole genome shotgun (WGS) entry which is preliminary data.</text>
</comment>